<evidence type="ECO:0000313" key="2">
    <source>
        <dbReference type="Proteomes" id="UP000175707"/>
    </source>
</evidence>
<comment type="caution">
    <text evidence="1">The sequence shown here is derived from an EMBL/GenBank/DDBJ whole genome shotgun (WGS) entry which is preliminary data.</text>
</comment>
<dbReference type="EMBL" id="LZYH01000857">
    <property type="protein sequence ID" value="OFC49812.1"/>
    <property type="molecule type" value="Genomic_DNA"/>
</dbReference>
<reference evidence="1 2" key="1">
    <citation type="submission" date="2016-06" db="EMBL/GenBank/DDBJ databases">
        <title>Gene turnover analysis identifies the evolutionary adaptation of the extremophile Acidithiobacillus caldus.</title>
        <authorList>
            <person name="Zhang X."/>
        </authorList>
    </citation>
    <scope>NUCLEOTIDE SEQUENCE [LARGE SCALE GENOMIC DNA]</scope>
    <source>
        <strain evidence="1 2">S1</strain>
    </source>
</reference>
<evidence type="ECO:0000313" key="1">
    <source>
        <dbReference type="EMBL" id="OFC49812.1"/>
    </source>
</evidence>
<dbReference type="Proteomes" id="UP000175707">
    <property type="component" value="Unassembled WGS sequence"/>
</dbReference>
<name>A0A1E7YT10_9PROT</name>
<organism evidence="1 2">
    <name type="scientific">Acidithiobacillus caldus</name>
    <dbReference type="NCBI Taxonomy" id="33059"/>
    <lineage>
        <taxon>Bacteria</taxon>
        <taxon>Pseudomonadati</taxon>
        <taxon>Pseudomonadota</taxon>
        <taxon>Acidithiobacillia</taxon>
        <taxon>Acidithiobacillales</taxon>
        <taxon>Acidithiobacillaceae</taxon>
        <taxon>Acidithiobacillus</taxon>
    </lineage>
</organism>
<dbReference type="AlphaFoldDB" id="A0A1E7YT10"/>
<gene>
    <name evidence="1" type="ORF">BAE30_13105</name>
</gene>
<sequence>MTCETLEFQMDEDLVEPLLTGWLLRRVDPCSRALYEERKAAGVHFEQAILDVVRNAALVEVLEWVARNRLDVTRNETHR</sequence>
<accession>A0A1E7YT10</accession>
<proteinExistence type="predicted"/>
<protein>
    <submittedName>
        <fullName evidence="1">Uncharacterized protein</fullName>
    </submittedName>
</protein>